<organism evidence="6 7">
    <name type="scientific">Cellulomonas algicola</name>
    <dbReference type="NCBI Taxonomy" id="2071633"/>
    <lineage>
        <taxon>Bacteria</taxon>
        <taxon>Bacillati</taxon>
        <taxon>Actinomycetota</taxon>
        <taxon>Actinomycetes</taxon>
        <taxon>Micrococcales</taxon>
        <taxon>Cellulomonadaceae</taxon>
        <taxon>Cellulomonas</taxon>
    </lineage>
</organism>
<feature type="DNA-binding region" description="H-T-H motif" evidence="4">
    <location>
        <begin position="57"/>
        <end position="76"/>
    </location>
</feature>
<keyword evidence="7" id="KW-1185">Reference proteome</keyword>
<keyword evidence="2 4" id="KW-0238">DNA-binding</keyword>
<dbReference type="InterPro" id="IPR009057">
    <property type="entry name" value="Homeodomain-like_sf"/>
</dbReference>
<dbReference type="EMBL" id="BHYL01000096">
    <property type="protein sequence ID" value="GCD19788.1"/>
    <property type="molecule type" value="Genomic_DNA"/>
</dbReference>
<dbReference type="InterPro" id="IPR001647">
    <property type="entry name" value="HTH_TetR"/>
</dbReference>
<dbReference type="RefSeq" id="WP_124342320.1">
    <property type="nucleotide sequence ID" value="NZ_BHYL01000096.1"/>
</dbReference>
<evidence type="ECO:0000313" key="6">
    <source>
        <dbReference type="EMBL" id="GCD19788.1"/>
    </source>
</evidence>
<gene>
    <name evidence="6" type="ORF">CTKZ_13500</name>
</gene>
<dbReference type="AlphaFoldDB" id="A0A401UYM6"/>
<dbReference type="Gene3D" id="1.10.10.60">
    <property type="entry name" value="Homeodomain-like"/>
    <property type="match status" value="1"/>
</dbReference>
<dbReference type="PROSITE" id="PS50977">
    <property type="entry name" value="HTH_TETR_2"/>
    <property type="match status" value="1"/>
</dbReference>
<sequence length="283" mass="29299">MTEHTGTGDPARSMALLWRTAEPAAPRGRGAAAGLSVDRVVATAVALADAEGLGALSMRRVATELGVGAMTLYTWVPGKGELVDLMVDAVLGEVVDALGGLAAPAVAPAVAPAPAPAPGGADPGVVEKPAWRDRLEAVARANWAVFARHPWLLQVAAMGRPPLGPNVMAKYEVELRAIDGTGLDEVTMDAVVTLVNGFVGGAARGVLDRAQAEQLTGISEEQWWEATAPYVDQVFDADAYPTVARVGPVAGEANQAAYDPHRAFEFGLARLLDGIAVLVDAAR</sequence>
<evidence type="ECO:0000256" key="3">
    <source>
        <dbReference type="ARBA" id="ARBA00023163"/>
    </source>
</evidence>
<dbReference type="GO" id="GO:0003700">
    <property type="term" value="F:DNA-binding transcription factor activity"/>
    <property type="evidence" value="ECO:0007669"/>
    <property type="project" value="TreeGrafter"/>
</dbReference>
<evidence type="ECO:0000256" key="2">
    <source>
        <dbReference type="ARBA" id="ARBA00023125"/>
    </source>
</evidence>
<dbReference type="GO" id="GO:0045892">
    <property type="term" value="P:negative regulation of DNA-templated transcription"/>
    <property type="evidence" value="ECO:0007669"/>
    <property type="project" value="InterPro"/>
</dbReference>
<dbReference type="Pfam" id="PF02909">
    <property type="entry name" value="TetR_C_1"/>
    <property type="match status" value="1"/>
</dbReference>
<proteinExistence type="predicted"/>
<dbReference type="InterPro" id="IPR004111">
    <property type="entry name" value="Repressor_TetR_C"/>
</dbReference>
<dbReference type="PANTHER" id="PTHR30055">
    <property type="entry name" value="HTH-TYPE TRANSCRIPTIONAL REGULATOR RUTR"/>
    <property type="match status" value="1"/>
</dbReference>
<dbReference type="InterPro" id="IPR050109">
    <property type="entry name" value="HTH-type_TetR-like_transc_reg"/>
</dbReference>
<dbReference type="SUPFAM" id="SSF48498">
    <property type="entry name" value="Tetracyclin repressor-like, C-terminal domain"/>
    <property type="match status" value="1"/>
</dbReference>
<accession>A0A401UYM6</accession>
<protein>
    <submittedName>
        <fullName evidence="6">TetR family transcriptional regulator</fullName>
    </submittedName>
</protein>
<keyword evidence="1" id="KW-0805">Transcription regulation</keyword>
<dbReference type="Proteomes" id="UP000288246">
    <property type="component" value="Unassembled WGS sequence"/>
</dbReference>
<comment type="caution">
    <text evidence="6">The sequence shown here is derived from an EMBL/GenBank/DDBJ whole genome shotgun (WGS) entry which is preliminary data.</text>
</comment>
<dbReference type="GO" id="GO:0000976">
    <property type="term" value="F:transcription cis-regulatory region binding"/>
    <property type="evidence" value="ECO:0007669"/>
    <property type="project" value="TreeGrafter"/>
</dbReference>
<dbReference type="Gene3D" id="1.10.357.10">
    <property type="entry name" value="Tetracycline Repressor, domain 2"/>
    <property type="match status" value="1"/>
</dbReference>
<dbReference type="SUPFAM" id="SSF46689">
    <property type="entry name" value="Homeodomain-like"/>
    <property type="match status" value="1"/>
</dbReference>
<dbReference type="OrthoDB" id="2570341at2"/>
<evidence type="ECO:0000259" key="5">
    <source>
        <dbReference type="PROSITE" id="PS50977"/>
    </source>
</evidence>
<evidence type="ECO:0000313" key="7">
    <source>
        <dbReference type="Proteomes" id="UP000288246"/>
    </source>
</evidence>
<evidence type="ECO:0000256" key="4">
    <source>
        <dbReference type="PROSITE-ProRule" id="PRU00335"/>
    </source>
</evidence>
<reference evidence="6 7" key="1">
    <citation type="submission" date="2018-11" db="EMBL/GenBank/DDBJ databases">
        <title>Draft genome sequence of Cellulomonas takizawaensis strain TKZ-21.</title>
        <authorList>
            <person name="Yamamura H."/>
            <person name="Hayashi T."/>
            <person name="Hamada M."/>
            <person name="Serisawa Y."/>
            <person name="Matsuyama K."/>
            <person name="Nakagawa Y."/>
            <person name="Otoguro M."/>
            <person name="Yanagida F."/>
            <person name="Hayakawa M."/>
        </authorList>
    </citation>
    <scope>NUCLEOTIDE SEQUENCE [LARGE SCALE GENOMIC DNA]</scope>
    <source>
        <strain evidence="6 7">TKZ-21</strain>
    </source>
</reference>
<evidence type="ECO:0000256" key="1">
    <source>
        <dbReference type="ARBA" id="ARBA00023015"/>
    </source>
</evidence>
<keyword evidence="3" id="KW-0804">Transcription</keyword>
<name>A0A401UYM6_9CELL</name>
<dbReference type="PANTHER" id="PTHR30055:SF151">
    <property type="entry name" value="TRANSCRIPTIONAL REGULATORY PROTEIN"/>
    <property type="match status" value="1"/>
</dbReference>
<feature type="domain" description="HTH tetR-type" evidence="5">
    <location>
        <begin position="34"/>
        <end position="94"/>
    </location>
</feature>
<dbReference type="InterPro" id="IPR036271">
    <property type="entry name" value="Tet_transcr_reg_TetR-rel_C_sf"/>
</dbReference>